<dbReference type="Proteomes" id="UP000003874">
    <property type="component" value="Unassembled WGS sequence"/>
</dbReference>
<dbReference type="STRING" id="888832.HMPREF9420_1483"/>
<proteinExistence type="predicted"/>
<organism evidence="1 2">
    <name type="scientific">Segatella salivae DSM 15606</name>
    <dbReference type="NCBI Taxonomy" id="888832"/>
    <lineage>
        <taxon>Bacteria</taxon>
        <taxon>Pseudomonadati</taxon>
        <taxon>Bacteroidota</taxon>
        <taxon>Bacteroidia</taxon>
        <taxon>Bacteroidales</taxon>
        <taxon>Prevotellaceae</taxon>
        <taxon>Segatella</taxon>
    </lineage>
</organism>
<sequence>MRKYGYSKGIHGGLRLESATPMVLKRSFHDIIDVNIRINK</sequence>
<comment type="caution">
    <text evidence="1">The sequence shown here is derived from an EMBL/GenBank/DDBJ whole genome shotgun (WGS) entry which is preliminary data.</text>
</comment>
<keyword evidence="2" id="KW-1185">Reference proteome</keyword>
<reference evidence="1 2" key="1">
    <citation type="submission" date="2010-12" db="EMBL/GenBank/DDBJ databases">
        <authorList>
            <person name="Muzny D."/>
            <person name="Qin X."/>
            <person name="Deng J."/>
            <person name="Jiang H."/>
            <person name="Liu Y."/>
            <person name="Qu J."/>
            <person name="Song X.-Z."/>
            <person name="Zhang L."/>
            <person name="Thornton R."/>
            <person name="Coyle M."/>
            <person name="Francisco L."/>
            <person name="Jackson L."/>
            <person name="Javaid M."/>
            <person name="Korchina V."/>
            <person name="Kovar C."/>
            <person name="Mata R."/>
            <person name="Mathew T."/>
            <person name="Ngo R."/>
            <person name="Nguyen L."/>
            <person name="Nguyen N."/>
            <person name="Okwuonu G."/>
            <person name="Ongeri F."/>
            <person name="Pham C."/>
            <person name="Simmons D."/>
            <person name="Wilczek-Boney K."/>
            <person name="Hale W."/>
            <person name="Jakkamsetti A."/>
            <person name="Pham P."/>
            <person name="Ruth R."/>
            <person name="San Lucas F."/>
            <person name="Warren J."/>
            <person name="Zhang J."/>
            <person name="Zhao Z."/>
            <person name="Zhou C."/>
            <person name="Zhu D."/>
            <person name="Lee S."/>
            <person name="Bess C."/>
            <person name="Blankenburg K."/>
            <person name="Forbes L."/>
            <person name="Fu Q."/>
            <person name="Gubbala S."/>
            <person name="Hirani K."/>
            <person name="Jayaseelan J.C."/>
            <person name="Lara F."/>
            <person name="Munidasa M."/>
            <person name="Palculict T."/>
            <person name="Patil S."/>
            <person name="Pu L.-L."/>
            <person name="Saada N."/>
            <person name="Tang L."/>
            <person name="Weissenberger G."/>
            <person name="Zhu Y."/>
            <person name="Hemphill L."/>
            <person name="Shang Y."/>
            <person name="Youmans B."/>
            <person name="Ayvaz T."/>
            <person name="Ross M."/>
            <person name="Santibanez J."/>
            <person name="Aqrawi P."/>
            <person name="Gross S."/>
            <person name="Joshi V."/>
            <person name="Fowler G."/>
            <person name="Nazareth L."/>
            <person name="Reid J."/>
            <person name="Worley K."/>
            <person name="Petrosino J."/>
            <person name="Highlander S."/>
            <person name="Gibbs R."/>
        </authorList>
    </citation>
    <scope>NUCLEOTIDE SEQUENCE [LARGE SCALE GENOMIC DNA]</scope>
    <source>
        <strain evidence="1 2">DSM 15606</strain>
    </source>
</reference>
<evidence type="ECO:0000313" key="2">
    <source>
        <dbReference type="Proteomes" id="UP000003874"/>
    </source>
</evidence>
<protein>
    <submittedName>
        <fullName evidence="1">Uncharacterized protein</fullName>
    </submittedName>
</protein>
<dbReference type="EMBL" id="AEQO01000128">
    <property type="protein sequence ID" value="EFV04372.1"/>
    <property type="molecule type" value="Genomic_DNA"/>
</dbReference>
<dbReference type="HOGENOM" id="CLU_3294485_0_0_10"/>
<gene>
    <name evidence="1" type="ORF">HMPREF9420_1483</name>
</gene>
<dbReference type="AlphaFoldDB" id="E6MPR5"/>
<evidence type="ECO:0000313" key="1">
    <source>
        <dbReference type="EMBL" id="EFV04372.1"/>
    </source>
</evidence>
<accession>E6MPR5</accession>
<name>E6MPR5_9BACT</name>